<comment type="subcellular location">
    <subcellularLocation>
        <location evidence="1">Endomembrane system</location>
        <topology evidence="1">Multi-pass membrane protein</topology>
    </subcellularLocation>
</comment>
<evidence type="ECO:0000256" key="1">
    <source>
        <dbReference type="ARBA" id="ARBA00004127"/>
    </source>
</evidence>
<feature type="transmembrane region" description="Helical" evidence="3">
    <location>
        <begin position="213"/>
        <end position="235"/>
    </location>
</feature>
<reference evidence="5 6" key="1">
    <citation type="submission" date="2023-03" db="EMBL/GenBank/DDBJ databases">
        <title>Bacillus Genome Sequencing.</title>
        <authorList>
            <person name="Dunlap C."/>
        </authorList>
    </citation>
    <scope>NUCLEOTIDE SEQUENCE [LARGE SCALE GENOMIC DNA]</scope>
    <source>
        <strain evidence="5 6">B-4107</strain>
    </source>
</reference>
<keyword evidence="3" id="KW-1133">Transmembrane helix</keyword>
<keyword evidence="3" id="KW-0812">Transmembrane</keyword>
<dbReference type="EMBL" id="JAROAS010000068">
    <property type="protein sequence ID" value="MED4130473.1"/>
    <property type="molecule type" value="Genomic_DNA"/>
</dbReference>
<evidence type="ECO:0000256" key="2">
    <source>
        <dbReference type="ARBA" id="ARBA00007362"/>
    </source>
</evidence>
<feature type="transmembrane region" description="Helical" evidence="3">
    <location>
        <begin position="269"/>
        <end position="287"/>
    </location>
</feature>
<keyword evidence="3" id="KW-0472">Membrane</keyword>
<dbReference type="PANTHER" id="PTHR22911">
    <property type="entry name" value="ACYL-MALONYL CONDENSING ENZYME-RELATED"/>
    <property type="match status" value="1"/>
</dbReference>
<dbReference type="PANTHER" id="PTHR22911:SF137">
    <property type="entry name" value="SOLUTE CARRIER FAMILY 35 MEMBER G2-RELATED"/>
    <property type="match status" value="1"/>
</dbReference>
<comment type="caution">
    <text evidence="5">The sequence shown here is derived from an EMBL/GenBank/DDBJ whole genome shotgun (WGS) entry which is preliminary data.</text>
</comment>
<evidence type="ECO:0000259" key="4">
    <source>
        <dbReference type="Pfam" id="PF00892"/>
    </source>
</evidence>
<gene>
    <name evidence="5" type="ORF">P5F74_20380</name>
</gene>
<accession>A0ABU6NQL6</accession>
<name>A0ABU6NQL6_9BACI</name>
<feature type="transmembrane region" description="Helical" evidence="3">
    <location>
        <begin position="242"/>
        <end position="263"/>
    </location>
</feature>
<evidence type="ECO:0000313" key="5">
    <source>
        <dbReference type="EMBL" id="MED4130473.1"/>
    </source>
</evidence>
<feature type="transmembrane region" description="Helical" evidence="3">
    <location>
        <begin position="129"/>
        <end position="148"/>
    </location>
</feature>
<dbReference type="InterPro" id="IPR037185">
    <property type="entry name" value="EmrE-like"/>
</dbReference>
<keyword evidence="6" id="KW-1185">Reference proteome</keyword>
<feature type="transmembrane region" description="Helical" evidence="3">
    <location>
        <begin position="34"/>
        <end position="54"/>
    </location>
</feature>
<feature type="transmembrane region" description="Helical" evidence="3">
    <location>
        <begin position="101"/>
        <end position="122"/>
    </location>
</feature>
<organism evidence="5 6">
    <name type="scientific">Shouchella miscanthi</name>
    <dbReference type="NCBI Taxonomy" id="2598861"/>
    <lineage>
        <taxon>Bacteria</taxon>
        <taxon>Bacillati</taxon>
        <taxon>Bacillota</taxon>
        <taxon>Bacilli</taxon>
        <taxon>Bacillales</taxon>
        <taxon>Bacillaceae</taxon>
        <taxon>Shouchella</taxon>
    </lineage>
</organism>
<feature type="transmembrane region" description="Helical" evidence="3">
    <location>
        <begin position="154"/>
        <end position="173"/>
    </location>
</feature>
<dbReference type="SUPFAM" id="SSF103481">
    <property type="entry name" value="Multidrug resistance efflux transporter EmrE"/>
    <property type="match status" value="2"/>
</dbReference>
<dbReference type="Proteomes" id="UP001341820">
    <property type="component" value="Unassembled WGS sequence"/>
</dbReference>
<evidence type="ECO:0000256" key="3">
    <source>
        <dbReference type="SAM" id="Phobius"/>
    </source>
</evidence>
<evidence type="ECO:0000313" key="6">
    <source>
        <dbReference type="Proteomes" id="UP001341820"/>
    </source>
</evidence>
<comment type="similarity">
    <text evidence="2">Belongs to the EamA transporter family.</text>
</comment>
<proteinExistence type="inferred from homology"/>
<feature type="transmembrane region" description="Helical" evidence="3">
    <location>
        <begin position="185"/>
        <end position="201"/>
    </location>
</feature>
<dbReference type="RefSeq" id="WP_144560279.1">
    <property type="nucleotide sequence ID" value="NZ_JAROAS010000068.1"/>
</dbReference>
<sequence>MQNKKYTLGAWAAFLAGLTFGINSIVVKSANNVGLHTFELLAYQMIIPLIYFAIRSIIKKDNQVDTNKKSIVKNIYNWIAGISVVMTSLFYYIAIQEMDPSLASIGLFQYPWLFILFGYLIYGFKIRKIQLIAIFILWVGSMLLVSASLQEITFLGSLTGILAGISFAAYLFSLRYVSHHKYTKPFVFLIATMIALLIIIFNRSSINILSLEALLFGMITATLGQIITFELLSFAAKNSRPVIMAALTTVELPVAMVVTWIIWGPFPSLIKYIGLIIMVVSVIWLKLDEKAPKKAKLKKAI</sequence>
<feature type="transmembrane region" description="Helical" evidence="3">
    <location>
        <begin position="75"/>
        <end position="95"/>
    </location>
</feature>
<feature type="domain" description="EamA" evidence="4">
    <location>
        <begin position="8"/>
        <end position="145"/>
    </location>
</feature>
<dbReference type="InterPro" id="IPR000620">
    <property type="entry name" value="EamA_dom"/>
</dbReference>
<dbReference type="Pfam" id="PF00892">
    <property type="entry name" value="EamA"/>
    <property type="match status" value="1"/>
</dbReference>
<protein>
    <submittedName>
        <fullName evidence="5">DMT family transporter</fullName>
    </submittedName>
</protein>